<dbReference type="GeneID" id="106766221"/>
<reference evidence="3" key="2">
    <citation type="submission" date="2025-08" db="UniProtKB">
        <authorList>
            <consortium name="RefSeq"/>
        </authorList>
    </citation>
    <scope>IDENTIFICATION</scope>
    <source>
        <tissue evidence="3">Leaf</tissue>
    </source>
</reference>
<dbReference type="AlphaFoldDB" id="A0A1S3UK89"/>
<dbReference type="KEGG" id="vra:106766221"/>
<dbReference type="PANTHER" id="PTHR48475">
    <property type="entry name" value="RIBONUCLEASE H"/>
    <property type="match status" value="1"/>
</dbReference>
<dbReference type="RefSeq" id="XP_014506452.1">
    <property type="nucleotide sequence ID" value="XM_014650966.1"/>
</dbReference>
<dbReference type="InterPro" id="IPR012337">
    <property type="entry name" value="RNaseH-like_sf"/>
</dbReference>
<evidence type="ECO:0000313" key="2">
    <source>
        <dbReference type="Proteomes" id="UP000087766"/>
    </source>
</evidence>
<organism evidence="2 3">
    <name type="scientific">Vigna radiata var. radiata</name>
    <name type="common">Mung bean</name>
    <name type="synonym">Phaseolus aureus</name>
    <dbReference type="NCBI Taxonomy" id="3916"/>
    <lineage>
        <taxon>Eukaryota</taxon>
        <taxon>Viridiplantae</taxon>
        <taxon>Streptophyta</taxon>
        <taxon>Embryophyta</taxon>
        <taxon>Tracheophyta</taxon>
        <taxon>Spermatophyta</taxon>
        <taxon>Magnoliopsida</taxon>
        <taxon>eudicotyledons</taxon>
        <taxon>Gunneridae</taxon>
        <taxon>Pentapetalae</taxon>
        <taxon>rosids</taxon>
        <taxon>fabids</taxon>
        <taxon>Fabales</taxon>
        <taxon>Fabaceae</taxon>
        <taxon>Papilionoideae</taxon>
        <taxon>50 kb inversion clade</taxon>
        <taxon>NPAAA clade</taxon>
        <taxon>indigoferoid/millettioid clade</taxon>
        <taxon>Phaseoleae</taxon>
        <taxon>Vigna</taxon>
    </lineage>
</organism>
<accession>A0A1S3UK89</accession>
<evidence type="ECO:0000313" key="3">
    <source>
        <dbReference type="RefSeq" id="XP_014506452.1"/>
    </source>
</evidence>
<sequence>MANFKAAGVILEELNWQQKKKLLHDVKQFIWDDLYLFKIGVDNLLRRCVLKHYGVIHKVVSPYHPQTNGQAEVSNSEIKRILEKTVAVSRKNWAHKLDDALWAYRTVMKTSMGLSPFQLVYGKACHLLVEMEHKALWALKFLNFDPHETQSKRRSQLLELEEMQLHAYDSSRSYKEKLKSKWSGPFVIKHVHPHGGVELVNPVASDLQKSWVVNGQRLKYYLGGEVEQLSPVMKLVDP</sequence>
<proteinExistence type="predicted"/>
<evidence type="ECO:0000259" key="1">
    <source>
        <dbReference type="PROSITE" id="PS50994"/>
    </source>
</evidence>
<keyword evidence="2" id="KW-1185">Reference proteome</keyword>
<gene>
    <name evidence="3" type="primary">LOC106766221</name>
</gene>
<dbReference type="STRING" id="3916.A0A1S3UK89"/>
<dbReference type="GO" id="GO:0003676">
    <property type="term" value="F:nucleic acid binding"/>
    <property type="evidence" value="ECO:0007669"/>
    <property type="project" value="InterPro"/>
</dbReference>
<dbReference type="InterPro" id="IPR036397">
    <property type="entry name" value="RNaseH_sf"/>
</dbReference>
<dbReference type="OrthoDB" id="1723222at2759"/>
<dbReference type="InterPro" id="IPR001584">
    <property type="entry name" value="Integrase_cat-core"/>
</dbReference>
<dbReference type="PANTHER" id="PTHR48475:SF1">
    <property type="entry name" value="RNASE H TYPE-1 DOMAIN-CONTAINING PROTEIN"/>
    <property type="match status" value="1"/>
</dbReference>
<dbReference type="SUPFAM" id="SSF53098">
    <property type="entry name" value="Ribonuclease H-like"/>
    <property type="match status" value="1"/>
</dbReference>
<dbReference type="Gene3D" id="3.30.420.10">
    <property type="entry name" value="Ribonuclease H-like superfamily/Ribonuclease H"/>
    <property type="match status" value="1"/>
</dbReference>
<dbReference type="Proteomes" id="UP000087766">
    <property type="component" value="Chromosome 7"/>
</dbReference>
<dbReference type="PROSITE" id="PS50994">
    <property type="entry name" value="INTEGRASE"/>
    <property type="match status" value="1"/>
</dbReference>
<feature type="domain" description="Integrase catalytic" evidence="1">
    <location>
        <begin position="1"/>
        <end position="124"/>
    </location>
</feature>
<dbReference type="GO" id="GO:0015074">
    <property type="term" value="P:DNA integration"/>
    <property type="evidence" value="ECO:0007669"/>
    <property type="project" value="InterPro"/>
</dbReference>
<reference evidence="2" key="1">
    <citation type="journal article" date="2014" name="Nat. Commun.">
        <title>Genome sequence of mungbean and insights into evolution within Vigna species.</title>
        <authorList>
            <person name="Kang Y.J."/>
            <person name="Kim S.K."/>
            <person name="Kim M.Y."/>
            <person name="Lestari P."/>
            <person name="Kim K.H."/>
            <person name="Ha B.K."/>
            <person name="Jun T.H."/>
            <person name="Hwang W.J."/>
            <person name="Lee T."/>
            <person name="Lee J."/>
            <person name="Shim S."/>
            <person name="Yoon M.Y."/>
            <person name="Jang Y.E."/>
            <person name="Han K.S."/>
            <person name="Taeprayoon P."/>
            <person name="Yoon N."/>
            <person name="Somta P."/>
            <person name="Tanya P."/>
            <person name="Kim K.S."/>
            <person name="Gwag J.G."/>
            <person name="Moon J.K."/>
            <person name="Lee Y.H."/>
            <person name="Park B.S."/>
            <person name="Bombarely A."/>
            <person name="Doyle J.J."/>
            <person name="Jackson S.A."/>
            <person name="Schafleitner R."/>
            <person name="Srinives P."/>
            <person name="Varshney R.K."/>
            <person name="Lee S.H."/>
        </authorList>
    </citation>
    <scope>NUCLEOTIDE SEQUENCE [LARGE SCALE GENOMIC DNA]</scope>
    <source>
        <strain evidence="2">cv. VC1973A</strain>
    </source>
</reference>
<name>A0A1S3UK89_VIGRR</name>
<protein>
    <submittedName>
        <fullName evidence="3">Uncharacterized protein LOC106766221</fullName>
    </submittedName>
</protein>